<feature type="compositionally biased region" description="Low complexity" evidence="13">
    <location>
        <begin position="1095"/>
        <end position="1106"/>
    </location>
</feature>
<dbReference type="EMBL" id="CADEAL010004025">
    <property type="protein sequence ID" value="CAB1449753.1"/>
    <property type="molecule type" value="Genomic_DNA"/>
</dbReference>
<keyword evidence="3" id="KW-1003">Cell membrane</keyword>
<keyword evidence="11" id="KW-0407">Ion channel</keyword>
<dbReference type="GO" id="GO:0005886">
    <property type="term" value="C:plasma membrane"/>
    <property type="evidence" value="ECO:0007669"/>
    <property type="project" value="UniProtKB-SubCell"/>
</dbReference>
<feature type="domain" description="RCK N-terminal" evidence="15">
    <location>
        <begin position="814"/>
        <end position="954"/>
    </location>
</feature>
<dbReference type="Proteomes" id="UP001153269">
    <property type="component" value="Unassembled WGS sequence"/>
</dbReference>
<evidence type="ECO:0000256" key="9">
    <source>
        <dbReference type="ARBA" id="ARBA00023065"/>
    </source>
</evidence>
<evidence type="ECO:0000256" key="1">
    <source>
        <dbReference type="ARBA" id="ARBA00004651"/>
    </source>
</evidence>
<dbReference type="AlphaFoldDB" id="A0A9N7VI78"/>
<evidence type="ECO:0000256" key="10">
    <source>
        <dbReference type="ARBA" id="ARBA00023136"/>
    </source>
</evidence>
<dbReference type="InterPro" id="IPR036291">
    <property type="entry name" value="NAD(P)-bd_dom_sf"/>
</dbReference>
<evidence type="ECO:0000256" key="12">
    <source>
        <dbReference type="ARBA" id="ARBA00034430"/>
    </source>
</evidence>
<dbReference type="FunFam" id="3.40.50.720:FF:000011">
    <property type="entry name" value="Potassium channel subfamily T member 1"/>
    <property type="match status" value="1"/>
</dbReference>
<dbReference type="InterPro" id="IPR047871">
    <property type="entry name" value="K_chnl_Slo-like"/>
</dbReference>
<accession>A0A9N7VI78</accession>
<feature type="domain" description="RCK N-terminal" evidence="15">
    <location>
        <begin position="319"/>
        <end position="455"/>
    </location>
</feature>
<feature type="transmembrane region" description="Helical" evidence="14">
    <location>
        <begin position="277"/>
        <end position="302"/>
    </location>
</feature>
<evidence type="ECO:0000259" key="15">
    <source>
        <dbReference type="PROSITE" id="PS51201"/>
    </source>
</evidence>
<comment type="subcellular location">
    <subcellularLocation>
        <location evidence="1">Cell membrane</location>
        <topology evidence="1">Multi-pass membrane protein</topology>
    </subcellularLocation>
</comment>
<dbReference type="GO" id="GO:0005228">
    <property type="term" value="F:intracellular sodium-activated potassium channel activity"/>
    <property type="evidence" value="ECO:0007669"/>
    <property type="project" value="TreeGrafter"/>
</dbReference>
<feature type="compositionally biased region" description="Acidic residues" evidence="13">
    <location>
        <begin position="734"/>
        <end position="745"/>
    </location>
</feature>
<evidence type="ECO:0000256" key="5">
    <source>
        <dbReference type="ARBA" id="ARBA00022692"/>
    </source>
</evidence>
<dbReference type="Pfam" id="PF22614">
    <property type="entry name" value="Slo-like_RCK"/>
    <property type="match status" value="2"/>
</dbReference>
<dbReference type="Pfam" id="PF07885">
    <property type="entry name" value="Ion_trans_2"/>
    <property type="match status" value="1"/>
</dbReference>
<evidence type="ECO:0000256" key="3">
    <source>
        <dbReference type="ARBA" id="ARBA00022475"/>
    </source>
</evidence>
<evidence type="ECO:0000313" key="17">
    <source>
        <dbReference type="Proteomes" id="UP001153269"/>
    </source>
</evidence>
<comment type="catalytic activity">
    <reaction evidence="12">
        <text>K(+)(in) = K(+)(out)</text>
        <dbReference type="Rhea" id="RHEA:29463"/>
        <dbReference type="ChEBI" id="CHEBI:29103"/>
    </reaction>
</comment>
<dbReference type="Pfam" id="PF03493">
    <property type="entry name" value="BK_channel_a"/>
    <property type="match status" value="1"/>
</dbReference>
<keyword evidence="8 14" id="KW-1133">Transmembrane helix</keyword>
<comment type="caution">
    <text evidence="16">The sequence shown here is derived from an EMBL/GenBank/DDBJ whole genome shotgun (WGS) entry which is preliminary data.</text>
</comment>
<name>A0A9N7VI78_PLEPL</name>
<dbReference type="InterPro" id="IPR003148">
    <property type="entry name" value="RCK_N"/>
</dbReference>
<feature type="transmembrane region" description="Helical" evidence="14">
    <location>
        <begin position="155"/>
        <end position="176"/>
    </location>
</feature>
<evidence type="ECO:0000256" key="2">
    <source>
        <dbReference type="ARBA" id="ARBA00022448"/>
    </source>
</evidence>
<dbReference type="InterPro" id="IPR003929">
    <property type="entry name" value="K_chnl_BK_asu"/>
</dbReference>
<keyword evidence="9" id="KW-0406">Ion transport</keyword>
<feature type="region of interest" description="Disordered" evidence="13">
    <location>
        <begin position="727"/>
        <end position="751"/>
    </location>
</feature>
<dbReference type="Gene3D" id="1.10.287.70">
    <property type="match status" value="1"/>
</dbReference>
<dbReference type="FunFam" id="3.40.50.720:FF:000034">
    <property type="entry name" value="Potassium channel subfamily T member 1"/>
    <property type="match status" value="1"/>
</dbReference>
<keyword evidence="6" id="KW-0631">Potassium channel</keyword>
<dbReference type="SUPFAM" id="SSF51735">
    <property type="entry name" value="NAD(P)-binding Rossmann-fold domains"/>
    <property type="match status" value="1"/>
</dbReference>
<dbReference type="PANTHER" id="PTHR10027">
    <property type="entry name" value="CALCIUM-ACTIVATED POTASSIUM CHANNEL ALPHA CHAIN"/>
    <property type="match status" value="1"/>
</dbReference>
<feature type="transmembrane region" description="Helical" evidence="14">
    <location>
        <begin position="122"/>
        <end position="143"/>
    </location>
</feature>
<evidence type="ECO:0000256" key="8">
    <source>
        <dbReference type="ARBA" id="ARBA00022989"/>
    </source>
</evidence>
<keyword evidence="7" id="KW-0630">Potassium</keyword>
<reference evidence="16" key="1">
    <citation type="submission" date="2020-03" db="EMBL/GenBank/DDBJ databases">
        <authorList>
            <person name="Weist P."/>
        </authorList>
    </citation>
    <scope>NUCLEOTIDE SEQUENCE</scope>
</reference>
<gene>
    <name evidence="16" type="ORF">PLEPLA_LOCUS37438</name>
</gene>
<keyword evidence="2" id="KW-0813">Transport</keyword>
<evidence type="ECO:0000256" key="11">
    <source>
        <dbReference type="ARBA" id="ARBA00023303"/>
    </source>
</evidence>
<keyword evidence="10 14" id="KW-0472">Membrane</keyword>
<keyword evidence="4" id="KW-0633">Potassium transport</keyword>
<feature type="compositionally biased region" description="Basic residues" evidence="13">
    <location>
        <begin position="1113"/>
        <end position="1129"/>
    </location>
</feature>
<keyword evidence="5 14" id="KW-0812">Transmembrane</keyword>
<evidence type="ECO:0000256" key="6">
    <source>
        <dbReference type="ARBA" id="ARBA00022826"/>
    </source>
</evidence>
<protein>
    <recommendedName>
        <fullName evidence="15">RCK N-terminal domain-containing protein</fullName>
    </recommendedName>
</protein>
<dbReference type="SUPFAM" id="SSF81324">
    <property type="entry name" value="Voltage-gated potassium channels"/>
    <property type="match status" value="1"/>
</dbReference>
<dbReference type="PANTHER" id="PTHR10027:SF35">
    <property type="entry name" value="POTASSIUM CHANNEL SUBFAMILY T MEMBER 2-LIKE"/>
    <property type="match status" value="1"/>
</dbReference>
<dbReference type="PROSITE" id="PS51201">
    <property type="entry name" value="RCK_N"/>
    <property type="match status" value="2"/>
</dbReference>
<evidence type="ECO:0000256" key="14">
    <source>
        <dbReference type="SAM" id="Phobius"/>
    </source>
</evidence>
<dbReference type="InterPro" id="IPR013099">
    <property type="entry name" value="K_chnl_dom"/>
</dbReference>
<proteinExistence type="predicted"/>
<sequence>MVELEKEVLPLPPRYRFRDLLLGDWQTDDRVQVEFYVNENTFKERLKLFFIKNQRSSLRVRMFNFALKVLSCLLYIVRVLLDNPQQERQDCLSRANCTKQNSSSHAWSEFDWKLIIWVDRPLPLWALQVFVAFISFSETMLLVYLSYKGNVWEQVLRVSFILEMISAVPFMITVILPSFRNLFIPVFLNCWLAKHALENMINDLHRAIQRTHSAMFNQVVILISTLVCLMFTCICGIQHLERAGNNLTLFDSLYFCVVTFSTVGFGDVTPQIWPSQLLVVIMIFVALIVLPIQFEQLAFLWMERQKSGGNYSRYRAQTEKHVVLCVSCLKIDLLMDFLNEFFAHPRLQDYYVVILCPAEMDVQVRRVLHVPLWAQRVIYLQGSALKDQDLMRAKMDDAEACFILSNRFEVDRIAADHQTILRAWAVKDFAPNCPLYVQILKPENKFHVKFADHVVCEEEFKYAMLALNCVCPGTSTLITLLIHSSRGQTANQEAFKQRVGAFQALNREGRACSADQWHRTYRRCSANEVHHIRLDESKFFGEYQGKSFTFASFHAHKKYGVCLIGVRRLDTTNILLNPGPCHIMGASDTCFYINISKEENSAFVRGQREPSWGGAGGNSRGVHQSIYHGLTRLPVHSIIASMEICASPGSGPAQWPSTCMTPVTAAQRARTRAARGSAAAEETGATPGRRWAVPTPWPCLPWENRPRSDGTALPPVLELVDGVNNPTYDLLGDQSEDEGGEEGKEDGDGRDESAHWWGRHCEWVKGYPLNSPYIGSSPALCHLLQEKMPFCCLRMDKACHHIPFEDARSYGFKNKLIIVSAESAGNGLYNFIVPLRAYYRPRKELNPIVLLLESIPEADFLEAICWFPMVFYTVGSIDNLDSLLRCGVTFADTMVVVDKESSMIAEEDYMADAKTIVNVQTLFRLFPALSIITELTHPANMRFMQFKVKDHYSLALSKLEKEREKGSNLVFMFRLPFAAGKVFSVSMLDTLLYQSFVKDYMISITRLLLGLDSMPGSGFLCAMRITEDDLWIRTYGRLYQKLCSSTGDIPIGIYRTEAHKLPVSESQVSITVEDYEDTRESREPLLSRTGVHRNSTSSEPISTSSHSSDHPLLRRKSMQWARRLSRKGGRGSSAAKGGPGSAAERISQQRLTLFRRSERQELNALVRTRMKHLGLSPTGFNGMTDQGNRLSYILINPSPDTRLELHDVVYLIRPDPLSLVPNQGQQQEMQRRAVREPQERFEHADTLQLTGADSVFCAAPVKGRIVST</sequence>
<evidence type="ECO:0000313" key="16">
    <source>
        <dbReference type="EMBL" id="CAB1449753.1"/>
    </source>
</evidence>
<dbReference type="GO" id="GO:0015271">
    <property type="term" value="F:outward rectifier potassium channel activity"/>
    <property type="evidence" value="ECO:0007669"/>
    <property type="project" value="TreeGrafter"/>
</dbReference>
<dbReference type="FunFam" id="1.10.287.70:FF:000069">
    <property type="entry name" value="Potassium sodium-activated channel subfamily T member 1"/>
    <property type="match status" value="1"/>
</dbReference>
<dbReference type="Gene3D" id="3.40.50.720">
    <property type="entry name" value="NAD(P)-binding Rossmann-like Domain"/>
    <property type="match status" value="2"/>
</dbReference>
<keyword evidence="17" id="KW-1185">Reference proteome</keyword>
<evidence type="ECO:0000256" key="4">
    <source>
        <dbReference type="ARBA" id="ARBA00022538"/>
    </source>
</evidence>
<feature type="transmembrane region" description="Helical" evidence="14">
    <location>
        <begin position="219"/>
        <end position="240"/>
    </location>
</feature>
<feature type="region of interest" description="Disordered" evidence="13">
    <location>
        <begin position="1072"/>
        <end position="1146"/>
    </location>
</feature>
<evidence type="ECO:0000256" key="7">
    <source>
        <dbReference type="ARBA" id="ARBA00022958"/>
    </source>
</evidence>
<organism evidence="16 17">
    <name type="scientific">Pleuronectes platessa</name>
    <name type="common">European plaice</name>
    <dbReference type="NCBI Taxonomy" id="8262"/>
    <lineage>
        <taxon>Eukaryota</taxon>
        <taxon>Metazoa</taxon>
        <taxon>Chordata</taxon>
        <taxon>Craniata</taxon>
        <taxon>Vertebrata</taxon>
        <taxon>Euteleostomi</taxon>
        <taxon>Actinopterygii</taxon>
        <taxon>Neopterygii</taxon>
        <taxon>Teleostei</taxon>
        <taxon>Neoteleostei</taxon>
        <taxon>Acanthomorphata</taxon>
        <taxon>Carangaria</taxon>
        <taxon>Pleuronectiformes</taxon>
        <taxon>Pleuronectoidei</taxon>
        <taxon>Pleuronectidae</taxon>
        <taxon>Pleuronectes</taxon>
    </lineage>
</organism>
<evidence type="ECO:0000256" key="13">
    <source>
        <dbReference type="SAM" id="MobiDB-lite"/>
    </source>
</evidence>